<feature type="domain" description="Kinase OspG kinase" evidence="2">
    <location>
        <begin position="304"/>
        <end position="442"/>
    </location>
</feature>
<keyword evidence="4" id="KW-1185">Reference proteome</keyword>
<accession>W0I329</accession>
<feature type="compositionally biased region" description="Basic and acidic residues" evidence="1">
    <location>
        <begin position="1"/>
        <end position="13"/>
    </location>
</feature>
<dbReference type="InterPro" id="IPR054466">
    <property type="entry name" value="OspG_kinase"/>
</dbReference>
<name>W0I329_9GAMM</name>
<keyword evidence="3" id="KW-0808">Transferase</keyword>
<dbReference type="KEGG" id="sod:Sant_P0116"/>
<sequence length="471" mass="53005">MSAETDTRVKAKIESQANATTEAQADTQTVARANAEMIAHAHAGPCRQAASAPQGRREDGRMASRPCSAGCLTHLIKAVQALPKMEVSREHPVRPTTFDPTRYRTGRPIAVGLSRQLLKKIHSGMAVGAEVAKILSAPEGNGLRWHQCGGAYLQVKDIFIKINKLNGNRYALHDAEPHRKITLKLKKNTFFIEGLRERLKNILTVGLGGRKRKHPVDVLKEQTGFTEESARRLLSQYHFPDHGVYSEYMFALDVEQWGIIPPWAARYKKPPRTGAFTEEIIETVVVLNPHFALHKLKLRLGEQLGEGGFGEVFLDADDNDYVIKRFFSDNNASAIAQHEAEAFQRYYGEQGAQVFYDEKQTPYLRMYKVPGQTLNALAPGSLPADAVQRFVDMLERLTRAGIIHGDLNAENILWDAESKMFFPIDIRNIKHDYFSCEWDEKLEMNETGENEWGEIIEAVEEKIPPSPDQSD</sequence>
<organism evidence="3 4">
    <name type="scientific">Sodalis praecaptivus</name>
    <dbReference type="NCBI Taxonomy" id="1239307"/>
    <lineage>
        <taxon>Bacteria</taxon>
        <taxon>Pseudomonadati</taxon>
        <taxon>Pseudomonadota</taxon>
        <taxon>Gammaproteobacteria</taxon>
        <taxon>Enterobacterales</taxon>
        <taxon>Bruguierivoracaceae</taxon>
        <taxon>Sodalis</taxon>
    </lineage>
</organism>
<feature type="compositionally biased region" description="Polar residues" evidence="1">
    <location>
        <begin position="15"/>
        <end position="26"/>
    </location>
</feature>
<geneLocation type="plasmid" evidence="3 4">
    <name>pHS1</name>
</geneLocation>
<gene>
    <name evidence="3" type="ORF">Sant_P0116</name>
</gene>
<reference evidence="3 4" key="1">
    <citation type="journal article" date="2014" name="Genome Biol. Evol.">
        <title>Genome degeneration and adaptation in a nascent stage of symbiosis.</title>
        <authorList>
            <person name="Oakeson K.F."/>
            <person name="Gil R."/>
            <person name="Clayton A.L."/>
            <person name="Dunn D.M."/>
            <person name="von Niederhausern A.C."/>
            <person name="Hamil C."/>
            <person name="Aoyagi A."/>
            <person name="Duval B."/>
            <person name="Baca A."/>
            <person name="Silva F.J."/>
            <person name="Vallier A."/>
            <person name="Jackson D.G."/>
            <person name="Latorre A."/>
            <person name="Weiss R.B."/>
            <person name="Heddi A."/>
            <person name="Moya A."/>
            <person name="Dale C."/>
        </authorList>
    </citation>
    <scope>NUCLEOTIDE SEQUENCE [LARGE SCALE GENOMIC DNA]</scope>
    <source>
        <strain evidence="3 4">HS1</strain>
        <plasmid evidence="4">Plasmid pHS1</plasmid>
    </source>
</reference>
<dbReference type="GO" id="GO:0016301">
    <property type="term" value="F:kinase activity"/>
    <property type="evidence" value="ECO:0007669"/>
    <property type="project" value="UniProtKB-KW"/>
</dbReference>
<dbReference type="Gene3D" id="1.10.510.10">
    <property type="entry name" value="Transferase(Phosphotransferase) domain 1"/>
    <property type="match status" value="1"/>
</dbReference>
<evidence type="ECO:0000313" key="4">
    <source>
        <dbReference type="Proteomes" id="UP000019028"/>
    </source>
</evidence>
<dbReference type="AlphaFoldDB" id="W0I329"/>
<feature type="region of interest" description="Disordered" evidence="1">
    <location>
        <begin position="42"/>
        <end position="64"/>
    </location>
</feature>
<protein>
    <submittedName>
        <fullName evidence="3">Ribosomal protein S6 kinase alpha-5</fullName>
    </submittedName>
</protein>
<feature type="region of interest" description="Disordered" evidence="1">
    <location>
        <begin position="1"/>
        <end position="26"/>
    </location>
</feature>
<evidence type="ECO:0000256" key="1">
    <source>
        <dbReference type="SAM" id="MobiDB-lite"/>
    </source>
</evidence>
<dbReference type="EMBL" id="CP006570">
    <property type="protein sequence ID" value="AHF79162.1"/>
    <property type="molecule type" value="Genomic_DNA"/>
</dbReference>
<dbReference type="Gene3D" id="3.30.200.20">
    <property type="entry name" value="Phosphorylase Kinase, domain 1"/>
    <property type="match status" value="1"/>
</dbReference>
<evidence type="ECO:0000259" key="2">
    <source>
        <dbReference type="Pfam" id="PF22303"/>
    </source>
</evidence>
<dbReference type="Proteomes" id="UP000019028">
    <property type="component" value="Plasmid pHS1"/>
</dbReference>
<evidence type="ECO:0000313" key="3">
    <source>
        <dbReference type="EMBL" id="AHF79162.1"/>
    </source>
</evidence>
<dbReference type="InterPro" id="IPR011009">
    <property type="entry name" value="Kinase-like_dom_sf"/>
</dbReference>
<dbReference type="HOGENOM" id="CLU_579883_0_0_6"/>
<dbReference type="PATRIC" id="fig|1239307.3.peg.4648"/>
<proteinExistence type="predicted"/>
<keyword evidence="3" id="KW-0614">Plasmid</keyword>
<keyword evidence="3" id="KW-0418">Kinase</keyword>
<dbReference type="SUPFAM" id="SSF56112">
    <property type="entry name" value="Protein kinase-like (PK-like)"/>
    <property type="match status" value="1"/>
</dbReference>
<dbReference type="Pfam" id="PF22303">
    <property type="entry name" value="OspG_kinase"/>
    <property type="match status" value="1"/>
</dbReference>